<organism evidence="2">
    <name type="scientific">Naegleria gruberi</name>
    <name type="common">Amoeba</name>
    <dbReference type="NCBI Taxonomy" id="5762"/>
    <lineage>
        <taxon>Eukaryota</taxon>
        <taxon>Discoba</taxon>
        <taxon>Heterolobosea</taxon>
        <taxon>Tetramitia</taxon>
        <taxon>Eutetramitia</taxon>
        <taxon>Vahlkampfiidae</taxon>
        <taxon>Naegleria</taxon>
    </lineage>
</organism>
<gene>
    <name evidence="1" type="ORF">NAEGRDRAFT_82035</name>
</gene>
<dbReference type="RefSeq" id="XP_002669801.1">
    <property type="nucleotide sequence ID" value="XM_002669755.1"/>
</dbReference>
<dbReference type="Gene3D" id="2.160.20.70">
    <property type="match status" value="1"/>
</dbReference>
<dbReference type="InterPro" id="IPR036223">
    <property type="entry name" value="CAP_C_sf"/>
</dbReference>
<accession>D2W1J6</accession>
<dbReference type="AlphaFoldDB" id="D2W1J6"/>
<evidence type="ECO:0000313" key="2">
    <source>
        <dbReference type="Proteomes" id="UP000006671"/>
    </source>
</evidence>
<dbReference type="InterPro" id="IPR016098">
    <property type="entry name" value="CAP/MinC_C"/>
</dbReference>
<dbReference type="VEuPathDB" id="AmoebaDB:NAEGRDRAFT_82035"/>
<sequence>MDLNYYDHYINKENGSYVVWRDLTFNNQSTFDIINFGLSEKKLQLSDDTTHQFRRNLNEFSLSAAFNKVPQRTNPIVNGESDQKRVSLYIENCHYQIFDFSKQYFKRIVFENCSNCEIYLGKTFGGYEFSNCSNLTIQFTKNVENLSTILEDSKFISIIFHFKLSEMNEMRIVSTNLFGVKVMYQSDPSSKRKNDSIVNINHSTYEFVNLDQIGISNRFVEITKKQLQSNLQSNTFHRKFFHDSLNDINIITQFSHDSDE</sequence>
<dbReference type="Proteomes" id="UP000006671">
    <property type="component" value="Unassembled WGS sequence"/>
</dbReference>
<proteinExistence type="predicted"/>
<name>D2W1J6_NAEGR</name>
<dbReference type="KEGG" id="ngr:NAEGRDRAFT_82035"/>
<dbReference type="InParanoid" id="D2W1J6"/>
<evidence type="ECO:0000313" key="1">
    <source>
        <dbReference type="EMBL" id="EFC37057.1"/>
    </source>
</evidence>
<dbReference type="EMBL" id="GG738922">
    <property type="protein sequence ID" value="EFC37057.1"/>
    <property type="molecule type" value="Genomic_DNA"/>
</dbReference>
<dbReference type="SUPFAM" id="SSF69340">
    <property type="entry name" value="C-terminal domain of adenylylcyclase associated protein"/>
    <property type="match status" value="1"/>
</dbReference>
<protein>
    <submittedName>
        <fullName evidence="1">Uncharacterized protein</fullName>
    </submittedName>
</protein>
<keyword evidence="2" id="KW-1185">Reference proteome</keyword>
<dbReference type="GeneID" id="8857126"/>
<reference evidence="1 2" key="1">
    <citation type="journal article" date="2010" name="Cell">
        <title>The genome of Naegleria gruberi illuminates early eukaryotic versatility.</title>
        <authorList>
            <person name="Fritz-Laylin L.K."/>
            <person name="Prochnik S.E."/>
            <person name="Ginger M.L."/>
            <person name="Dacks J.B."/>
            <person name="Carpenter M.L."/>
            <person name="Field M.C."/>
            <person name="Kuo A."/>
            <person name="Paredez A."/>
            <person name="Chapman J."/>
            <person name="Pham J."/>
            <person name="Shu S."/>
            <person name="Neupane R."/>
            <person name="Cipriano M."/>
            <person name="Mancuso J."/>
            <person name="Tu H."/>
            <person name="Salamov A."/>
            <person name="Lindquist E."/>
            <person name="Shapiro H."/>
            <person name="Lucas S."/>
            <person name="Grigoriev I.V."/>
            <person name="Cande W.Z."/>
            <person name="Fulton C."/>
            <person name="Rokhsar D.S."/>
            <person name="Dawson S.C."/>
        </authorList>
    </citation>
    <scope>NUCLEOTIDE SEQUENCE [LARGE SCALE GENOMIC DNA]</scope>
    <source>
        <strain evidence="1 2">NEG-M</strain>
    </source>
</reference>